<feature type="transmembrane region" description="Helical" evidence="1">
    <location>
        <begin position="6"/>
        <end position="28"/>
    </location>
</feature>
<evidence type="ECO:0000313" key="3">
    <source>
        <dbReference type="Proteomes" id="UP001164959"/>
    </source>
</evidence>
<evidence type="ECO:0000313" key="2">
    <source>
        <dbReference type="EMBL" id="UZJ33718.1"/>
    </source>
</evidence>
<protein>
    <submittedName>
        <fullName evidence="2">TIGR04222 domain-containing membrane protein</fullName>
    </submittedName>
</protein>
<keyword evidence="1" id="KW-1133">Transmembrane helix</keyword>
<organism evidence="2 3">
    <name type="scientific">Streptomyces endophytica</name>
    <dbReference type="NCBI Taxonomy" id="2991496"/>
    <lineage>
        <taxon>Bacteria</taxon>
        <taxon>Bacillati</taxon>
        <taxon>Actinomycetota</taxon>
        <taxon>Actinomycetes</taxon>
        <taxon>Kitasatosporales</taxon>
        <taxon>Streptomycetaceae</taxon>
        <taxon>Streptomyces</taxon>
    </lineage>
</organism>
<keyword evidence="3" id="KW-1185">Reference proteome</keyword>
<dbReference type="EMBL" id="CP110636">
    <property type="protein sequence ID" value="UZJ33718.1"/>
    <property type="molecule type" value="Genomic_DNA"/>
</dbReference>
<keyword evidence="1" id="KW-0812">Transmembrane</keyword>
<dbReference type="Proteomes" id="UP001164959">
    <property type="component" value="Chromosome"/>
</dbReference>
<name>A0ABY6PIJ5_9ACTN</name>
<dbReference type="NCBIfam" id="TIGR04222">
    <property type="entry name" value="near_uncomplex"/>
    <property type="match status" value="1"/>
</dbReference>
<reference evidence="2" key="1">
    <citation type="submission" date="2022-11" db="EMBL/GenBank/DDBJ databases">
        <title>Identification and genomic analyses of a novel endophytic actinobacterium Streptomyces endophytica sp. nov. with potential for biocontrol of Yam anthracnose.</title>
        <authorList>
            <person name="Huang X."/>
        </authorList>
    </citation>
    <scope>NUCLEOTIDE SEQUENCE</scope>
    <source>
        <strain evidence="2">HNM0140</strain>
    </source>
</reference>
<proteinExistence type="predicted"/>
<accession>A0ABY6PIJ5</accession>
<dbReference type="RefSeq" id="WP_265364881.1">
    <property type="nucleotide sequence ID" value="NZ_CP110636.1"/>
</dbReference>
<keyword evidence="1" id="KW-0472">Membrane</keyword>
<evidence type="ECO:0000256" key="1">
    <source>
        <dbReference type="SAM" id="Phobius"/>
    </source>
</evidence>
<gene>
    <name evidence="2" type="ORF">OJ254_29975</name>
</gene>
<dbReference type="InterPro" id="IPR026467">
    <property type="entry name" value="Ser/Gly_Cys_C_dom"/>
</dbReference>
<sequence length="131" mass="13385">MSVMSFTQAVYVGLGASSLVLLVGTILVRRGTPSVRRGEAQARNVWEMAFLAGGPGRVVDAALAGMCEDGRLAVGGPGVVTVRQATAQHAVESAVLDAVARTPGGALAAVRAEAMRSPRSRASATGWRPAD</sequence>